<dbReference type="VEuPathDB" id="FungiDB:MELLADRAFT_92839"/>
<proteinExistence type="predicted"/>
<dbReference type="InterPro" id="IPR046798">
    <property type="entry name" value="2OG-FeII_Oxy_6"/>
</dbReference>
<dbReference type="AlphaFoldDB" id="F4S2Z1"/>
<evidence type="ECO:0000313" key="2">
    <source>
        <dbReference type="EMBL" id="EGG00995.1"/>
    </source>
</evidence>
<accession>F4S2Z1</accession>
<name>F4S2Z1_MELLP</name>
<organism evidence="3">
    <name type="scientific">Melampsora larici-populina (strain 98AG31 / pathotype 3-4-7)</name>
    <name type="common">Poplar leaf rust fungus</name>
    <dbReference type="NCBI Taxonomy" id="747676"/>
    <lineage>
        <taxon>Eukaryota</taxon>
        <taxon>Fungi</taxon>
        <taxon>Dikarya</taxon>
        <taxon>Basidiomycota</taxon>
        <taxon>Pucciniomycotina</taxon>
        <taxon>Pucciniomycetes</taxon>
        <taxon>Pucciniales</taxon>
        <taxon>Melampsoraceae</taxon>
        <taxon>Melampsora</taxon>
    </lineage>
</organism>
<gene>
    <name evidence="2" type="ORF">MELLADRAFT_92839</name>
</gene>
<dbReference type="GeneID" id="18936391"/>
<dbReference type="OrthoDB" id="3132747at2759"/>
<dbReference type="Proteomes" id="UP000001072">
    <property type="component" value="Unassembled WGS sequence"/>
</dbReference>
<evidence type="ECO:0000259" key="1">
    <source>
        <dbReference type="Pfam" id="PF20515"/>
    </source>
</evidence>
<evidence type="ECO:0000313" key="3">
    <source>
        <dbReference type="Proteomes" id="UP000001072"/>
    </source>
</evidence>
<reference evidence="3" key="1">
    <citation type="journal article" date="2011" name="Proc. Natl. Acad. Sci. U.S.A.">
        <title>Obligate biotrophy features unraveled by the genomic analysis of rust fungi.</title>
        <authorList>
            <person name="Duplessis S."/>
            <person name="Cuomo C.A."/>
            <person name="Lin Y.-C."/>
            <person name="Aerts A."/>
            <person name="Tisserant E."/>
            <person name="Veneault-Fourrey C."/>
            <person name="Joly D.L."/>
            <person name="Hacquard S."/>
            <person name="Amselem J."/>
            <person name="Cantarel B.L."/>
            <person name="Chiu R."/>
            <person name="Coutinho P.M."/>
            <person name="Feau N."/>
            <person name="Field M."/>
            <person name="Frey P."/>
            <person name="Gelhaye E."/>
            <person name="Goldberg J."/>
            <person name="Grabherr M.G."/>
            <person name="Kodira C.D."/>
            <person name="Kohler A."/>
            <person name="Kuees U."/>
            <person name="Lindquist E.A."/>
            <person name="Lucas S.M."/>
            <person name="Mago R."/>
            <person name="Mauceli E."/>
            <person name="Morin E."/>
            <person name="Murat C."/>
            <person name="Pangilinan J.L."/>
            <person name="Park R."/>
            <person name="Pearson M."/>
            <person name="Quesneville H."/>
            <person name="Rouhier N."/>
            <person name="Sakthikumar S."/>
            <person name="Salamov A.A."/>
            <person name="Schmutz J."/>
            <person name="Selles B."/>
            <person name="Shapiro H."/>
            <person name="Tanguay P."/>
            <person name="Tuskan G.A."/>
            <person name="Henrissat B."/>
            <person name="Van de Peer Y."/>
            <person name="Rouze P."/>
            <person name="Ellis J.G."/>
            <person name="Dodds P.N."/>
            <person name="Schein J.E."/>
            <person name="Zhong S."/>
            <person name="Hamelin R.C."/>
            <person name="Grigoriev I.V."/>
            <person name="Szabo L.J."/>
            <person name="Martin F."/>
        </authorList>
    </citation>
    <scope>NUCLEOTIDE SEQUENCE [LARGE SCALE GENOMIC DNA]</scope>
    <source>
        <strain evidence="3">98AG31 / pathotype 3-4-7</strain>
    </source>
</reference>
<feature type="domain" description="Tet-like 2OG-Fe(II) oxygenase" evidence="1">
    <location>
        <begin position="111"/>
        <end position="320"/>
    </location>
</feature>
<dbReference type="RefSeq" id="XP_007415843.1">
    <property type="nucleotide sequence ID" value="XM_007415781.1"/>
</dbReference>
<protein>
    <recommendedName>
        <fullName evidence="1">Tet-like 2OG-Fe(II) oxygenase domain-containing protein</fullName>
    </recommendedName>
</protein>
<keyword evidence="3" id="KW-1185">Reference proteome</keyword>
<sequence length="402" mass="45266">MDVKYKKKSASTIRSRLNRSKRNKIDRPDRHLPNARAAKLAELTQKYGLPPESKFLFLKKGRVFGKPRLSLEYGTVVCLDADTCDLLLVVRFVERNNASDAVFDSYNHSISTIYQHAKARNEVKTNGATYRGRRSSRKFGRMYAAGFRPGYDPEVKGGHYTWNQATSADLRKMEADLKRQGNLPEIESFMAERFSGLSLHAFESNASIAARTNAPSWASESFYVSPNAKVFGSNIVVTCDQFVNKKHKDKDCSKYVFGLFGLVDRASGRLYQRGKTAPRGTIMGGRFVLNDYNVDVNLEASDGVIEMIWNSQVHHQTTASKTFNADAMQVAPEDAEITRFGCACQISQALVNRLDNVKALRSEMSEEDWVTHQSSVLTGYKEQAHKKMKALALKLGIWQDDF</sequence>
<dbReference type="KEGG" id="mlr:MELLADRAFT_92839"/>
<dbReference type="InParanoid" id="F4S2Z1"/>
<dbReference type="Pfam" id="PF20515">
    <property type="entry name" value="2OG-FeII_Oxy_6"/>
    <property type="match status" value="1"/>
</dbReference>
<dbReference type="HOGENOM" id="CLU_056774_1_0_1"/>
<dbReference type="EMBL" id="GL883142">
    <property type="protein sequence ID" value="EGG00995.1"/>
    <property type="molecule type" value="Genomic_DNA"/>
</dbReference>